<gene>
    <name evidence="1" type="ORF">TCK1_1107</name>
</gene>
<evidence type="ECO:0000313" key="1">
    <source>
        <dbReference type="EMBL" id="QHB26453.1"/>
    </source>
</evidence>
<reference evidence="1 2" key="1">
    <citation type="submission" date="2019-05" db="EMBL/GenBank/DDBJ databases">
        <title>Complete genome sequence of Pseudomonas Pseudomonas resinovorans.</title>
        <authorList>
            <person name="Chen H.-P."/>
        </authorList>
    </citation>
    <scope>NUCLEOTIDE SEQUENCE [LARGE SCALE GENOMIC DNA]</scope>
    <source>
        <strain evidence="1 2">TCU-CK1</strain>
    </source>
</reference>
<proteinExistence type="predicted"/>
<evidence type="ECO:0000313" key="2">
    <source>
        <dbReference type="Proteomes" id="UP000464593"/>
    </source>
</evidence>
<dbReference type="EMBL" id="CP040324">
    <property type="protein sequence ID" value="QHB26453.1"/>
    <property type="molecule type" value="Genomic_DNA"/>
</dbReference>
<sequence>MNLLQILKIFLLIAQLAHELVRLFDNFRPLP</sequence>
<accession>A0AAE6V0V4</accession>
<dbReference type="AlphaFoldDB" id="A0AAE6V0V4"/>
<name>A0AAE6V0V4_9PSED</name>
<dbReference type="Proteomes" id="UP000464593">
    <property type="component" value="Chromosome"/>
</dbReference>
<organism evidence="1 2">
    <name type="scientific">Pseudomonas monteilii</name>
    <dbReference type="NCBI Taxonomy" id="76759"/>
    <lineage>
        <taxon>Bacteria</taxon>
        <taxon>Pseudomonadati</taxon>
        <taxon>Pseudomonadota</taxon>
        <taxon>Gammaproteobacteria</taxon>
        <taxon>Pseudomonadales</taxon>
        <taxon>Pseudomonadaceae</taxon>
        <taxon>Pseudomonas</taxon>
    </lineage>
</organism>
<protein>
    <submittedName>
        <fullName evidence="1">Uncharacterized protein</fullName>
    </submittedName>
</protein>